<evidence type="ECO:0000313" key="2">
    <source>
        <dbReference type="EMBL" id="SFV37571.1"/>
    </source>
</evidence>
<feature type="region of interest" description="Disordered" evidence="1">
    <location>
        <begin position="32"/>
        <end position="52"/>
    </location>
</feature>
<accession>A0A1I7NSC1</accession>
<dbReference type="EMBL" id="FPCH01000003">
    <property type="protein sequence ID" value="SFV37571.1"/>
    <property type="molecule type" value="Genomic_DNA"/>
</dbReference>
<dbReference type="RefSeq" id="WP_092868734.1">
    <property type="nucleotide sequence ID" value="NZ_FPCH01000003.1"/>
</dbReference>
<name>A0A1I7NSC1_9HYPH</name>
<gene>
    <name evidence="2" type="ORF">SAMN04488557_3230</name>
</gene>
<keyword evidence="3" id="KW-1185">Reference proteome</keyword>
<dbReference type="AlphaFoldDB" id="A0A1I7NSC1"/>
<evidence type="ECO:0000256" key="1">
    <source>
        <dbReference type="SAM" id="MobiDB-lite"/>
    </source>
</evidence>
<sequence>MTASAQKKDIAEVEANTAAAEAANVARAEVLDQAKKEETANAKTAVSKLEKGKKDATSAARKTWHDFQVDVWITNFNSYEFGFWKKDRNRGKSRQFTTDMDIFAEVIENGKRTGVLGYRRELWKDATGMNKRLVFKLFSETLNWKASMDMMLGRSVQQTLAAHGLPVPCYSINTSPDDYIVYLERSAHKWPLMPENFSFFLMEGGEPKFYRFRRDFINLGGDYTLIDQHGEHVGHIDGAVLTIGGKWRCKVRGDHADPRLLMVMKLFTGMIVFNGGARRHVKKLARDIHDGRIKPDIQRQEADLYLNPRRMR</sequence>
<proteinExistence type="predicted"/>
<evidence type="ECO:0000313" key="3">
    <source>
        <dbReference type="Proteomes" id="UP000199423"/>
    </source>
</evidence>
<dbReference type="OrthoDB" id="7616636at2"/>
<organism evidence="2 3">
    <name type="scientific">Hyphomicrobium facile</name>
    <dbReference type="NCBI Taxonomy" id="51670"/>
    <lineage>
        <taxon>Bacteria</taxon>
        <taxon>Pseudomonadati</taxon>
        <taxon>Pseudomonadota</taxon>
        <taxon>Alphaproteobacteria</taxon>
        <taxon>Hyphomicrobiales</taxon>
        <taxon>Hyphomicrobiaceae</taxon>
        <taxon>Hyphomicrobium</taxon>
    </lineage>
</organism>
<reference evidence="3" key="1">
    <citation type="submission" date="2016-10" db="EMBL/GenBank/DDBJ databases">
        <authorList>
            <person name="Varghese N."/>
            <person name="Submissions S."/>
        </authorList>
    </citation>
    <scope>NUCLEOTIDE SEQUENCE [LARGE SCALE GENOMIC DNA]</scope>
    <source>
        <strain evidence="3">DSM 1565</strain>
    </source>
</reference>
<protein>
    <submittedName>
        <fullName evidence="2">Uncharacterized protein</fullName>
    </submittedName>
</protein>
<dbReference type="Proteomes" id="UP000199423">
    <property type="component" value="Unassembled WGS sequence"/>
</dbReference>